<comment type="caution">
    <text evidence="2">The sequence shown here is derived from an EMBL/GenBank/DDBJ whole genome shotgun (WGS) entry which is preliminary data.</text>
</comment>
<gene>
    <name evidence="2" type="ORF">AVEN_268741_1</name>
</gene>
<dbReference type="EMBL" id="BGPR01001688">
    <property type="protein sequence ID" value="GBM59561.1"/>
    <property type="molecule type" value="Genomic_DNA"/>
</dbReference>
<evidence type="ECO:0000256" key="1">
    <source>
        <dbReference type="SAM" id="MobiDB-lite"/>
    </source>
</evidence>
<dbReference type="AlphaFoldDB" id="A0A4Y2H380"/>
<name>A0A4Y2H380_ARAVE</name>
<dbReference type="Proteomes" id="UP000499080">
    <property type="component" value="Unassembled WGS sequence"/>
</dbReference>
<organism evidence="2 3">
    <name type="scientific">Araneus ventricosus</name>
    <name type="common">Orbweaver spider</name>
    <name type="synonym">Epeira ventricosa</name>
    <dbReference type="NCBI Taxonomy" id="182803"/>
    <lineage>
        <taxon>Eukaryota</taxon>
        <taxon>Metazoa</taxon>
        <taxon>Ecdysozoa</taxon>
        <taxon>Arthropoda</taxon>
        <taxon>Chelicerata</taxon>
        <taxon>Arachnida</taxon>
        <taxon>Araneae</taxon>
        <taxon>Araneomorphae</taxon>
        <taxon>Entelegynae</taxon>
        <taxon>Araneoidea</taxon>
        <taxon>Araneidae</taxon>
        <taxon>Araneus</taxon>
    </lineage>
</organism>
<reference evidence="2 3" key="1">
    <citation type="journal article" date="2019" name="Sci. Rep.">
        <title>Orb-weaving spider Araneus ventricosus genome elucidates the spidroin gene catalogue.</title>
        <authorList>
            <person name="Kono N."/>
            <person name="Nakamura H."/>
            <person name="Ohtoshi R."/>
            <person name="Moran D.A.P."/>
            <person name="Shinohara A."/>
            <person name="Yoshida Y."/>
            <person name="Fujiwara M."/>
            <person name="Mori M."/>
            <person name="Tomita M."/>
            <person name="Arakawa K."/>
        </authorList>
    </citation>
    <scope>NUCLEOTIDE SEQUENCE [LARGE SCALE GENOMIC DNA]</scope>
</reference>
<evidence type="ECO:0000313" key="2">
    <source>
        <dbReference type="EMBL" id="GBM59561.1"/>
    </source>
</evidence>
<feature type="region of interest" description="Disordered" evidence="1">
    <location>
        <begin position="1"/>
        <end position="20"/>
    </location>
</feature>
<proteinExistence type="predicted"/>
<evidence type="ECO:0000313" key="3">
    <source>
        <dbReference type="Proteomes" id="UP000499080"/>
    </source>
</evidence>
<accession>A0A4Y2H380</accession>
<keyword evidence="3" id="KW-1185">Reference proteome</keyword>
<protein>
    <submittedName>
        <fullName evidence="2">Uncharacterized protein</fullName>
    </submittedName>
</protein>
<sequence>MSTFRSFTRRTGNLGQPTNLRSDSVKRGIYRCSTLRFLKHGKGKKPFINVKKDENWHNGLAVLEFRIVQNQIGMTGWPFEDLAVRVAREQRFCLDWDPAARLGNRKSAVWERRNRGIEE</sequence>